<organism evidence="1 2">
    <name type="scientific">Hibiscus sabdariffa</name>
    <name type="common">roselle</name>
    <dbReference type="NCBI Taxonomy" id="183260"/>
    <lineage>
        <taxon>Eukaryota</taxon>
        <taxon>Viridiplantae</taxon>
        <taxon>Streptophyta</taxon>
        <taxon>Embryophyta</taxon>
        <taxon>Tracheophyta</taxon>
        <taxon>Spermatophyta</taxon>
        <taxon>Magnoliopsida</taxon>
        <taxon>eudicotyledons</taxon>
        <taxon>Gunneridae</taxon>
        <taxon>Pentapetalae</taxon>
        <taxon>rosids</taxon>
        <taxon>malvids</taxon>
        <taxon>Malvales</taxon>
        <taxon>Malvaceae</taxon>
        <taxon>Malvoideae</taxon>
        <taxon>Hibiscus</taxon>
    </lineage>
</organism>
<dbReference type="EMBL" id="JBBPBN010000050">
    <property type="protein sequence ID" value="KAK8992414.1"/>
    <property type="molecule type" value="Genomic_DNA"/>
</dbReference>
<reference evidence="1 2" key="1">
    <citation type="journal article" date="2024" name="G3 (Bethesda)">
        <title>Genome assembly of Hibiscus sabdariffa L. provides insights into metabolisms of medicinal natural products.</title>
        <authorList>
            <person name="Kim T."/>
        </authorList>
    </citation>
    <scope>NUCLEOTIDE SEQUENCE [LARGE SCALE GENOMIC DNA]</scope>
    <source>
        <strain evidence="1">TK-2024</strain>
        <tissue evidence="1">Old leaves</tissue>
    </source>
</reference>
<keyword evidence="2" id="KW-1185">Reference proteome</keyword>
<evidence type="ECO:0000313" key="1">
    <source>
        <dbReference type="EMBL" id="KAK8992414.1"/>
    </source>
</evidence>
<sequence>MLPRLAYVKGLVSSTVEDMVDWKGRMDHRARRHFMSDDRFSGRGVNSEDISHVLLLCPLLMQPGQSWLNMRSCRTSSLWSSIYRWLELNLSDPRFFAREDTD</sequence>
<accession>A0ABR2PVI9</accession>
<proteinExistence type="predicted"/>
<dbReference type="Proteomes" id="UP001396334">
    <property type="component" value="Unassembled WGS sequence"/>
</dbReference>
<name>A0ABR2PVI9_9ROSI</name>
<gene>
    <name evidence="1" type="ORF">V6N11_048496</name>
</gene>
<comment type="caution">
    <text evidence="1">The sequence shown here is derived from an EMBL/GenBank/DDBJ whole genome shotgun (WGS) entry which is preliminary data.</text>
</comment>
<evidence type="ECO:0000313" key="2">
    <source>
        <dbReference type="Proteomes" id="UP001396334"/>
    </source>
</evidence>
<protein>
    <submittedName>
        <fullName evidence="1">Uncharacterized protein</fullName>
    </submittedName>
</protein>